<dbReference type="SUPFAM" id="SSF56112">
    <property type="entry name" value="Protein kinase-like (PK-like)"/>
    <property type="match status" value="1"/>
</dbReference>
<gene>
    <name evidence="2" type="ORF">FM114_06410</name>
</gene>
<proteinExistence type="predicted"/>
<evidence type="ECO:0000313" key="3">
    <source>
        <dbReference type="Proteomes" id="UP000188342"/>
    </source>
</evidence>
<dbReference type="Pfam" id="PF01636">
    <property type="entry name" value="APH"/>
    <property type="match status" value="1"/>
</dbReference>
<accession>A0A1R4JAG9</accession>
<feature type="domain" description="Aminoglycoside phosphotransferase" evidence="1">
    <location>
        <begin position="164"/>
        <end position="349"/>
    </location>
</feature>
<evidence type="ECO:0000259" key="1">
    <source>
        <dbReference type="Pfam" id="PF01636"/>
    </source>
</evidence>
<dbReference type="InterPro" id="IPR011009">
    <property type="entry name" value="Kinase-like_dom_sf"/>
</dbReference>
<dbReference type="InterPro" id="IPR002575">
    <property type="entry name" value="Aminoglycoside_PTrfase"/>
</dbReference>
<dbReference type="OrthoDB" id="3837844at2"/>
<name>A0A1R4JAG9_9ACTN</name>
<dbReference type="RefSeq" id="WP_094764356.1">
    <property type="nucleotide sequence ID" value="NZ_FUKQ01000025.1"/>
</dbReference>
<organism evidence="2 3">
    <name type="scientific">Luteococcus japonicus LSP_Lj1</name>
    <dbReference type="NCBI Taxonomy" id="1255658"/>
    <lineage>
        <taxon>Bacteria</taxon>
        <taxon>Bacillati</taxon>
        <taxon>Actinomycetota</taxon>
        <taxon>Actinomycetes</taxon>
        <taxon>Propionibacteriales</taxon>
        <taxon>Propionibacteriaceae</taxon>
        <taxon>Luteococcus</taxon>
    </lineage>
</organism>
<dbReference type="EMBL" id="FUKQ01000025">
    <property type="protein sequence ID" value="SJN29037.1"/>
    <property type="molecule type" value="Genomic_DNA"/>
</dbReference>
<reference evidence="2 3" key="1">
    <citation type="submission" date="2017-02" db="EMBL/GenBank/DDBJ databases">
        <authorList>
            <person name="Peterson S.W."/>
        </authorList>
    </citation>
    <scope>NUCLEOTIDE SEQUENCE [LARGE SCALE GENOMIC DNA]</scope>
    <source>
        <strain evidence="2 3">LSP_Lj1</strain>
    </source>
</reference>
<dbReference type="Gene3D" id="3.90.1200.10">
    <property type="match status" value="1"/>
</dbReference>
<dbReference type="Proteomes" id="UP000188342">
    <property type="component" value="Unassembled WGS sequence"/>
</dbReference>
<evidence type="ECO:0000313" key="2">
    <source>
        <dbReference type="EMBL" id="SJN29037.1"/>
    </source>
</evidence>
<protein>
    <recommendedName>
        <fullName evidence="1">Aminoglycoside phosphotransferase domain-containing protein</fullName>
    </recommendedName>
</protein>
<dbReference type="AlphaFoldDB" id="A0A1R4JAG9"/>
<sequence length="409" mass="44865">MAPSTIPGDGDDGQQLLTGDEVEPLLVAAVAHAGGDLLQWRLDHVDHDPQRSTTATYLATVRWTFGEREELLGCSVRAQGPSRTDDVAEIFSDGETAAAVWIYPTDPDLPGLARAAFAERMVELVNEHRLVGRPVGLDDVELTMIGYRPRRRAVLRMRVRGEVFFVKVLRPDQFDAVLSRHLLLSEAHVPAPEVVATTDDHLLVLRELPGRPLALAMFDDEPPCDGQTVVELLERLPPGVARLERRPPWTDAVDHYAQIIAHSLPEQAERAEQLASAIRSGLAGVPLGDEPTHGDFHEGQVHVDGGRIVGLLDVDTIGPGRRADDLACLVAHLSTVQRMDERQTRNVHALIRGWVPVFDERVDATELRLRAGAVIISLATGPHRGQEPDWEGETITILDAAEALVRQVS</sequence>
<dbReference type="STRING" id="1255658.FM114_06410"/>
<keyword evidence="3" id="KW-1185">Reference proteome</keyword>